<comment type="caution">
    <text evidence="4">The sequence shown here is derived from an EMBL/GenBank/DDBJ whole genome shotgun (WGS) entry which is preliminary data.</text>
</comment>
<accession>A0AAW9RDD7</accession>
<dbReference type="InterPro" id="IPR001890">
    <property type="entry name" value="RNA-binding_CRM"/>
</dbReference>
<dbReference type="SMART" id="SM01103">
    <property type="entry name" value="CRS1_YhbY"/>
    <property type="match status" value="1"/>
</dbReference>
<proteinExistence type="predicted"/>
<evidence type="ECO:0000313" key="4">
    <source>
        <dbReference type="EMBL" id="MEJ8567414.1"/>
    </source>
</evidence>
<evidence type="ECO:0000313" key="5">
    <source>
        <dbReference type="Proteomes" id="UP001359886"/>
    </source>
</evidence>
<dbReference type="PANTHER" id="PTHR40065">
    <property type="entry name" value="RNA-BINDING PROTEIN YHBY"/>
    <property type="match status" value="1"/>
</dbReference>
<dbReference type="Gene3D" id="3.30.110.60">
    <property type="entry name" value="YhbY-like"/>
    <property type="match status" value="1"/>
</dbReference>
<dbReference type="AlphaFoldDB" id="A0AAW9RDD7"/>
<reference evidence="4 5" key="1">
    <citation type="submission" date="2024-02" db="EMBL/GenBank/DDBJ databases">
        <title>A novel Wenzhouxiangellaceae bacterium, isolated from coastal sediments.</title>
        <authorList>
            <person name="Du Z.-J."/>
            <person name="Ye Y.-Q."/>
            <person name="Zhang X.-Y."/>
        </authorList>
    </citation>
    <scope>NUCLEOTIDE SEQUENCE [LARGE SCALE GENOMIC DNA]</scope>
    <source>
        <strain evidence="4 5">CH-27</strain>
    </source>
</reference>
<dbReference type="InterPro" id="IPR035920">
    <property type="entry name" value="YhbY-like_sf"/>
</dbReference>
<dbReference type="PROSITE" id="PS51295">
    <property type="entry name" value="CRM"/>
    <property type="match status" value="1"/>
</dbReference>
<dbReference type="PANTHER" id="PTHR40065:SF3">
    <property type="entry name" value="RNA-BINDING PROTEIN YHBY"/>
    <property type="match status" value="1"/>
</dbReference>
<dbReference type="SUPFAM" id="SSF75471">
    <property type="entry name" value="YhbY-like"/>
    <property type="match status" value="1"/>
</dbReference>
<keyword evidence="5" id="KW-1185">Reference proteome</keyword>
<evidence type="ECO:0000259" key="3">
    <source>
        <dbReference type="PROSITE" id="PS51295"/>
    </source>
</evidence>
<dbReference type="GO" id="GO:0003723">
    <property type="term" value="F:RNA binding"/>
    <property type="evidence" value="ECO:0007669"/>
    <property type="project" value="UniProtKB-UniRule"/>
</dbReference>
<dbReference type="RefSeq" id="WP_354694736.1">
    <property type="nucleotide sequence ID" value="NZ_JAZHOG010000004.1"/>
</dbReference>
<dbReference type="Proteomes" id="UP001359886">
    <property type="component" value="Unassembled WGS sequence"/>
</dbReference>
<dbReference type="Pfam" id="PF01985">
    <property type="entry name" value="CRS1_YhbY"/>
    <property type="match status" value="1"/>
</dbReference>
<dbReference type="EMBL" id="JAZHOG010000004">
    <property type="protein sequence ID" value="MEJ8567414.1"/>
    <property type="molecule type" value="Genomic_DNA"/>
</dbReference>
<sequence>MPLTNPQIRYLRGLSHPLQPVVTVAAKGLTENVMAELDSALRHHELIKVRLRAAREQRQKWIGEIEQACGAEIVHTIGQVACYFRRNPKKPVIALPEGGGRSA</sequence>
<feature type="domain" description="CRM" evidence="3">
    <location>
        <begin position="1"/>
        <end position="96"/>
    </location>
</feature>
<evidence type="ECO:0000256" key="2">
    <source>
        <dbReference type="PROSITE-ProRule" id="PRU00626"/>
    </source>
</evidence>
<protein>
    <submittedName>
        <fullName evidence="4">YhbY family RNA-binding protein</fullName>
    </submittedName>
</protein>
<dbReference type="InterPro" id="IPR051925">
    <property type="entry name" value="RNA-binding_domain"/>
</dbReference>
<gene>
    <name evidence="4" type="ORF">V3330_07215</name>
</gene>
<organism evidence="4 5">
    <name type="scientific">Elongatibacter sediminis</name>
    <dbReference type="NCBI Taxonomy" id="3119006"/>
    <lineage>
        <taxon>Bacteria</taxon>
        <taxon>Pseudomonadati</taxon>
        <taxon>Pseudomonadota</taxon>
        <taxon>Gammaproteobacteria</taxon>
        <taxon>Chromatiales</taxon>
        <taxon>Wenzhouxiangellaceae</taxon>
        <taxon>Elongatibacter</taxon>
    </lineage>
</organism>
<name>A0AAW9RDD7_9GAMM</name>
<keyword evidence="1 2" id="KW-0694">RNA-binding</keyword>
<evidence type="ECO:0000256" key="1">
    <source>
        <dbReference type="ARBA" id="ARBA00022884"/>
    </source>
</evidence>